<dbReference type="STRING" id="1618574.UT24_C0027G0009"/>
<evidence type="ECO:0000313" key="1">
    <source>
        <dbReference type="EMBL" id="KKQ99157.1"/>
    </source>
</evidence>
<evidence type="ECO:0000313" key="2">
    <source>
        <dbReference type="Proteomes" id="UP000033881"/>
    </source>
</evidence>
<protein>
    <submittedName>
        <fullName evidence="1">Uncharacterized protein</fullName>
    </submittedName>
</protein>
<comment type="caution">
    <text evidence="1">The sequence shown here is derived from an EMBL/GenBank/DDBJ whole genome shotgun (WGS) entry which is preliminary data.</text>
</comment>
<gene>
    <name evidence="1" type="ORF">UT24_C0027G0009</name>
</gene>
<dbReference type="AlphaFoldDB" id="A0A0G0M7E8"/>
<name>A0A0G0M7E8_9BACT</name>
<dbReference type="Proteomes" id="UP000033881">
    <property type="component" value="Unassembled WGS sequence"/>
</dbReference>
<reference evidence="1 2" key="1">
    <citation type="journal article" date="2015" name="Nature">
        <title>rRNA introns, odd ribosomes, and small enigmatic genomes across a large radiation of phyla.</title>
        <authorList>
            <person name="Brown C.T."/>
            <person name="Hug L.A."/>
            <person name="Thomas B.C."/>
            <person name="Sharon I."/>
            <person name="Castelle C.J."/>
            <person name="Singh A."/>
            <person name="Wilkins M.J."/>
            <person name="Williams K.H."/>
            <person name="Banfield J.F."/>
        </authorList>
    </citation>
    <scope>NUCLEOTIDE SEQUENCE [LARGE SCALE GENOMIC DNA]</scope>
</reference>
<dbReference type="EMBL" id="LBWB01000027">
    <property type="protein sequence ID" value="KKQ99157.1"/>
    <property type="molecule type" value="Genomic_DNA"/>
</dbReference>
<proteinExistence type="predicted"/>
<organism evidence="1 2">
    <name type="scientific">Candidatus Woesebacteria bacterium GW2011_GWB1_39_12</name>
    <dbReference type="NCBI Taxonomy" id="1618574"/>
    <lineage>
        <taxon>Bacteria</taxon>
        <taxon>Candidatus Woeseibacteriota</taxon>
    </lineage>
</organism>
<sequence length="121" mass="14242">MKPHPGDIVLSLWGNEHEIIKEGRESASPGVWSIVCSSHLFLGMENAYCEWNDGWKEVPFWEQYEKEFPPDEVDEKPDILDEDIFDDFVDAENHRDHLEIETDHPFKVVKFEGRYFVIFNG</sequence>
<accession>A0A0G0M7E8</accession>